<feature type="DNA-binding region" description="H-T-H motif" evidence="2">
    <location>
        <begin position="51"/>
        <end position="70"/>
    </location>
</feature>
<dbReference type="PANTHER" id="PTHR30328:SF54">
    <property type="entry name" value="HTH-TYPE TRANSCRIPTIONAL REPRESSOR SCO4008"/>
    <property type="match status" value="1"/>
</dbReference>
<dbReference type="EMBL" id="JADOEL010000011">
    <property type="protein sequence ID" value="MBF8178628.1"/>
    <property type="molecule type" value="Genomic_DNA"/>
</dbReference>
<dbReference type="InterPro" id="IPR001647">
    <property type="entry name" value="HTH_TetR"/>
</dbReference>
<reference evidence="6 7" key="1">
    <citation type="submission" date="2020-11" db="EMBL/GenBank/DDBJ databases">
        <title>WGS of Herminiimonas contaminans strain Marseille-Q4544 isolated from planarians Schmidtea mediterranea.</title>
        <authorList>
            <person name="Kangale L."/>
        </authorList>
    </citation>
    <scope>NUCLEOTIDE SEQUENCE [LARGE SCALE GENOMIC DNA]</scope>
    <source>
        <strain evidence="6 7">Marseille-Q4544</strain>
    </source>
</reference>
<feature type="domain" description="HTH tetR-type" evidence="5">
    <location>
        <begin position="28"/>
        <end position="88"/>
    </location>
</feature>
<dbReference type="PRINTS" id="PR00455">
    <property type="entry name" value="HTHTETR"/>
</dbReference>
<evidence type="ECO:0000256" key="4">
    <source>
        <dbReference type="SAM" id="Phobius"/>
    </source>
</evidence>
<dbReference type="InterPro" id="IPR041474">
    <property type="entry name" value="NicS_C"/>
</dbReference>
<dbReference type="Gene3D" id="1.10.10.60">
    <property type="entry name" value="Homeodomain-like"/>
    <property type="match status" value="1"/>
</dbReference>
<evidence type="ECO:0000313" key="7">
    <source>
        <dbReference type="Proteomes" id="UP000657372"/>
    </source>
</evidence>
<evidence type="ECO:0000259" key="5">
    <source>
        <dbReference type="PROSITE" id="PS50977"/>
    </source>
</evidence>
<keyword evidence="4" id="KW-1133">Transmembrane helix</keyword>
<proteinExistence type="predicted"/>
<dbReference type="InterPro" id="IPR036271">
    <property type="entry name" value="Tet_transcr_reg_TetR-rel_C_sf"/>
</dbReference>
<dbReference type="PROSITE" id="PS50977">
    <property type="entry name" value="HTH_TETR_2"/>
    <property type="match status" value="1"/>
</dbReference>
<dbReference type="Gene3D" id="1.10.357.10">
    <property type="entry name" value="Tetracycline Repressor, domain 2"/>
    <property type="match status" value="1"/>
</dbReference>
<dbReference type="InterPro" id="IPR050109">
    <property type="entry name" value="HTH-type_TetR-like_transc_reg"/>
</dbReference>
<name>A0ABS0EUV7_9BURK</name>
<sequence length="226" mass="26113">MKKIHSASSRSAEESMPSTRKPRPRKTQTTRDAILEAAELTFAQKGYTGATVERISKQAKCYESLIYYHFGSKDKLFSLVLENAYRKLIEAEQALELNFDKPEEALRAIILFIWDYYQNHPELIILLNTENLHKGKHLKKIQSLNQLFSPAIEILQTTINSGVRKKLFRADIDVVNLYISIMSLGYFYVSNRYTLSAFLDKNLMAPEECSQWGEHIVDIVFKSVRK</sequence>
<protein>
    <submittedName>
        <fullName evidence="6">TetR family transcriptional regulator</fullName>
    </submittedName>
</protein>
<feature type="compositionally biased region" description="Polar residues" evidence="3">
    <location>
        <begin position="1"/>
        <end position="10"/>
    </location>
</feature>
<accession>A0ABS0EUV7</accession>
<dbReference type="Pfam" id="PF17938">
    <property type="entry name" value="TetR_C_29"/>
    <property type="match status" value="1"/>
</dbReference>
<dbReference type="Pfam" id="PF00440">
    <property type="entry name" value="TetR_N"/>
    <property type="match status" value="1"/>
</dbReference>
<keyword evidence="1 2" id="KW-0238">DNA-binding</keyword>
<comment type="caution">
    <text evidence="6">The sequence shown here is derived from an EMBL/GenBank/DDBJ whole genome shotgun (WGS) entry which is preliminary data.</text>
</comment>
<evidence type="ECO:0000256" key="3">
    <source>
        <dbReference type="SAM" id="MobiDB-lite"/>
    </source>
</evidence>
<feature type="transmembrane region" description="Helical" evidence="4">
    <location>
        <begin position="170"/>
        <end position="189"/>
    </location>
</feature>
<dbReference type="PANTHER" id="PTHR30328">
    <property type="entry name" value="TRANSCRIPTIONAL REPRESSOR"/>
    <property type="match status" value="1"/>
</dbReference>
<gene>
    <name evidence="6" type="ORF">IXC47_13140</name>
</gene>
<keyword evidence="4" id="KW-0472">Membrane</keyword>
<evidence type="ECO:0000256" key="2">
    <source>
        <dbReference type="PROSITE-ProRule" id="PRU00335"/>
    </source>
</evidence>
<dbReference type="Proteomes" id="UP000657372">
    <property type="component" value="Unassembled WGS sequence"/>
</dbReference>
<organism evidence="6 7">
    <name type="scientific">Herminiimonas contaminans</name>
    <dbReference type="NCBI Taxonomy" id="1111140"/>
    <lineage>
        <taxon>Bacteria</taxon>
        <taxon>Pseudomonadati</taxon>
        <taxon>Pseudomonadota</taxon>
        <taxon>Betaproteobacteria</taxon>
        <taxon>Burkholderiales</taxon>
        <taxon>Oxalobacteraceae</taxon>
        <taxon>Herminiimonas</taxon>
    </lineage>
</organism>
<evidence type="ECO:0000313" key="6">
    <source>
        <dbReference type="EMBL" id="MBF8178628.1"/>
    </source>
</evidence>
<evidence type="ECO:0000256" key="1">
    <source>
        <dbReference type="ARBA" id="ARBA00023125"/>
    </source>
</evidence>
<feature type="region of interest" description="Disordered" evidence="3">
    <location>
        <begin position="1"/>
        <end position="30"/>
    </location>
</feature>
<dbReference type="SUPFAM" id="SSF48498">
    <property type="entry name" value="Tetracyclin repressor-like, C-terminal domain"/>
    <property type="match status" value="1"/>
</dbReference>
<dbReference type="InterPro" id="IPR009057">
    <property type="entry name" value="Homeodomain-like_sf"/>
</dbReference>
<keyword evidence="4" id="KW-0812">Transmembrane</keyword>
<keyword evidence="7" id="KW-1185">Reference proteome</keyword>
<dbReference type="SUPFAM" id="SSF46689">
    <property type="entry name" value="Homeodomain-like"/>
    <property type="match status" value="1"/>
</dbReference>